<evidence type="ECO:0000259" key="6">
    <source>
        <dbReference type="Pfam" id="PF08281"/>
    </source>
</evidence>
<comment type="similarity">
    <text evidence="1">Belongs to the sigma-70 factor family. ECF subfamily.</text>
</comment>
<dbReference type="InterPro" id="IPR013249">
    <property type="entry name" value="RNA_pol_sigma70_r4_t2"/>
</dbReference>
<feature type="domain" description="RNA polymerase sigma factor 70 region 4 type 2" evidence="6">
    <location>
        <begin position="125"/>
        <end position="174"/>
    </location>
</feature>
<dbReference type="InterPro" id="IPR039425">
    <property type="entry name" value="RNA_pol_sigma-70-like"/>
</dbReference>
<sequence>MSKNPLKDEKEILRELAGGSESAFARVFNHFSPRVYSTSLRFLGSEESAQEVVQDVFMDIWLRREKLTGVLNLEAYLQGMVRKQVYDVFRMKSAFEELQQELLRRDYAENSTERLLRDREYQVVLTRTLESLPDLQREIFRLAKEDGLSHQDIAHRMNLSPLAVKAHMKRSLRFIRMRLEPFLSAEPLLAILVFLGIR</sequence>
<feature type="domain" description="RNA polymerase sigma-70 region 2" evidence="5">
    <location>
        <begin position="28"/>
        <end position="93"/>
    </location>
</feature>
<accession>A0ABP8LV32</accession>
<dbReference type="InterPro" id="IPR036388">
    <property type="entry name" value="WH-like_DNA-bd_sf"/>
</dbReference>
<evidence type="ECO:0000259" key="5">
    <source>
        <dbReference type="Pfam" id="PF04542"/>
    </source>
</evidence>
<dbReference type="EMBL" id="BAABEY010000014">
    <property type="protein sequence ID" value="GAA4436177.1"/>
    <property type="molecule type" value="Genomic_DNA"/>
</dbReference>
<evidence type="ECO:0000313" key="8">
    <source>
        <dbReference type="Proteomes" id="UP001501508"/>
    </source>
</evidence>
<dbReference type="InterPro" id="IPR013324">
    <property type="entry name" value="RNA_pol_sigma_r3/r4-like"/>
</dbReference>
<dbReference type="Pfam" id="PF08281">
    <property type="entry name" value="Sigma70_r4_2"/>
    <property type="match status" value="1"/>
</dbReference>
<protein>
    <submittedName>
        <fullName evidence="7">RNA polymerase sigma-70 factor</fullName>
    </submittedName>
</protein>
<gene>
    <name evidence="7" type="ORF">GCM10023091_13810</name>
</gene>
<dbReference type="Pfam" id="PF04542">
    <property type="entry name" value="Sigma70_r2"/>
    <property type="match status" value="1"/>
</dbReference>
<dbReference type="Proteomes" id="UP001501508">
    <property type="component" value="Unassembled WGS sequence"/>
</dbReference>
<dbReference type="InterPro" id="IPR007627">
    <property type="entry name" value="RNA_pol_sigma70_r2"/>
</dbReference>
<dbReference type="PANTHER" id="PTHR43133">
    <property type="entry name" value="RNA POLYMERASE ECF-TYPE SIGMA FACTO"/>
    <property type="match status" value="1"/>
</dbReference>
<dbReference type="Gene3D" id="1.10.1740.10">
    <property type="match status" value="1"/>
</dbReference>
<evidence type="ECO:0000256" key="3">
    <source>
        <dbReference type="ARBA" id="ARBA00023082"/>
    </source>
</evidence>
<keyword evidence="4" id="KW-0804">Transcription</keyword>
<name>A0ABP8LV32_9BACT</name>
<keyword evidence="3" id="KW-0731">Sigma factor</keyword>
<evidence type="ECO:0000256" key="2">
    <source>
        <dbReference type="ARBA" id="ARBA00023015"/>
    </source>
</evidence>
<dbReference type="NCBIfam" id="TIGR02937">
    <property type="entry name" value="sigma70-ECF"/>
    <property type="match status" value="1"/>
</dbReference>
<evidence type="ECO:0000256" key="4">
    <source>
        <dbReference type="ARBA" id="ARBA00023163"/>
    </source>
</evidence>
<evidence type="ECO:0000313" key="7">
    <source>
        <dbReference type="EMBL" id="GAA4436177.1"/>
    </source>
</evidence>
<keyword evidence="8" id="KW-1185">Reference proteome</keyword>
<reference evidence="8" key="1">
    <citation type="journal article" date="2019" name="Int. J. Syst. Evol. Microbiol.">
        <title>The Global Catalogue of Microorganisms (GCM) 10K type strain sequencing project: providing services to taxonomists for standard genome sequencing and annotation.</title>
        <authorList>
            <consortium name="The Broad Institute Genomics Platform"/>
            <consortium name="The Broad Institute Genome Sequencing Center for Infectious Disease"/>
            <person name="Wu L."/>
            <person name="Ma J."/>
        </authorList>
    </citation>
    <scope>NUCLEOTIDE SEQUENCE [LARGE SCALE GENOMIC DNA]</scope>
    <source>
        <strain evidence="8">JCM 31920</strain>
    </source>
</reference>
<proteinExistence type="inferred from homology"/>
<evidence type="ECO:0000256" key="1">
    <source>
        <dbReference type="ARBA" id="ARBA00010641"/>
    </source>
</evidence>
<comment type="caution">
    <text evidence="7">The sequence shown here is derived from an EMBL/GenBank/DDBJ whole genome shotgun (WGS) entry which is preliminary data.</text>
</comment>
<dbReference type="InterPro" id="IPR014284">
    <property type="entry name" value="RNA_pol_sigma-70_dom"/>
</dbReference>
<keyword evidence="2" id="KW-0805">Transcription regulation</keyword>
<dbReference type="SUPFAM" id="SSF88946">
    <property type="entry name" value="Sigma2 domain of RNA polymerase sigma factors"/>
    <property type="match status" value="1"/>
</dbReference>
<dbReference type="SUPFAM" id="SSF88659">
    <property type="entry name" value="Sigma3 and sigma4 domains of RNA polymerase sigma factors"/>
    <property type="match status" value="1"/>
</dbReference>
<dbReference type="Gene3D" id="1.10.10.10">
    <property type="entry name" value="Winged helix-like DNA-binding domain superfamily/Winged helix DNA-binding domain"/>
    <property type="match status" value="1"/>
</dbReference>
<dbReference type="PANTHER" id="PTHR43133:SF46">
    <property type="entry name" value="RNA POLYMERASE SIGMA-70 FACTOR ECF SUBFAMILY"/>
    <property type="match status" value="1"/>
</dbReference>
<dbReference type="InterPro" id="IPR013325">
    <property type="entry name" value="RNA_pol_sigma_r2"/>
</dbReference>
<dbReference type="RefSeq" id="WP_345027570.1">
    <property type="nucleotide sequence ID" value="NZ_BAABEY010000014.1"/>
</dbReference>
<organism evidence="7 8">
    <name type="scientific">Ravibacter arvi</name>
    <dbReference type="NCBI Taxonomy" id="2051041"/>
    <lineage>
        <taxon>Bacteria</taxon>
        <taxon>Pseudomonadati</taxon>
        <taxon>Bacteroidota</taxon>
        <taxon>Cytophagia</taxon>
        <taxon>Cytophagales</taxon>
        <taxon>Spirosomataceae</taxon>
        <taxon>Ravibacter</taxon>
    </lineage>
</organism>